<reference evidence="3 4" key="1">
    <citation type="submission" date="2018-03" db="EMBL/GenBank/DDBJ databases">
        <title>Genome sequence of Moorella humiferrea DSM 23265.</title>
        <authorList>
            <person name="Poehlein A."/>
            <person name="Daniel R."/>
        </authorList>
    </citation>
    <scope>NUCLEOTIDE SEQUENCE [LARGE SCALE GENOMIC DNA]</scope>
    <source>
        <strain evidence="3 4">DSM 23265</strain>
    </source>
</reference>
<dbReference type="RefSeq" id="WP_106005408.1">
    <property type="nucleotide sequence ID" value="NZ_CP136419.1"/>
</dbReference>
<proteinExistence type="predicted"/>
<keyword evidence="1" id="KW-1133">Transmembrane helix</keyword>
<dbReference type="OrthoDB" id="1725462at2"/>
<evidence type="ECO:0000313" key="3">
    <source>
        <dbReference type="EMBL" id="PRR72511.1"/>
    </source>
</evidence>
<keyword evidence="4" id="KW-1185">Reference proteome</keyword>
<dbReference type="AlphaFoldDB" id="A0A2T0ARN8"/>
<name>A0A2T0ARN8_9FIRM</name>
<feature type="transmembrane region" description="Helical" evidence="1">
    <location>
        <begin position="121"/>
        <end position="141"/>
    </location>
</feature>
<dbReference type="InterPro" id="IPR009936">
    <property type="entry name" value="DUF1468"/>
</dbReference>
<keyword evidence="1" id="KW-0472">Membrane</keyword>
<comment type="caution">
    <text evidence="3">The sequence shown here is derived from an EMBL/GenBank/DDBJ whole genome shotgun (WGS) entry which is preliminary data.</text>
</comment>
<feature type="transmembrane region" description="Helical" evidence="1">
    <location>
        <begin position="80"/>
        <end position="109"/>
    </location>
</feature>
<keyword evidence="1" id="KW-0812">Transmembrane</keyword>
<evidence type="ECO:0000313" key="4">
    <source>
        <dbReference type="Proteomes" id="UP000238415"/>
    </source>
</evidence>
<dbReference type="Pfam" id="PF07331">
    <property type="entry name" value="TctB"/>
    <property type="match status" value="1"/>
</dbReference>
<evidence type="ECO:0000259" key="2">
    <source>
        <dbReference type="Pfam" id="PF07331"/>
    </source>
</evidence>
<organism evidence="3 4">
    <name type="scientific">Neomoorella humiferrea</name>
    <dbReference type="NCBI Taxonomy" id="676965"/>
    <lineage>
        <taxon>Bacteria</taxon>
        <taxon>Bacillati</taxon>
        <taxon>Bacillota</taxon>
        <taxon>Clostridia</taxon>
        <taxon>Neomoorellales</taxon>
        <taxon>Neomoorellaceae</taxon>
        <taxon>Neomoorella</taxon>
    </lineage>
</organism>
<feature type="domain" description="DUF1468" evidence="2">
    <location>
        <begin position="8"/>
        <end position="146"/>
    </location>
</feature>
<protein>
    <submittedName>
        <fullName evidence="3">Tripartite tricarboxylate transporter TctB family protein</fullName>
    </submittedName>
</protein>
<dbReference type="Proteomes" id="UP000238415">
    <property type="component" value="Unassembled WGS sequence"/>
</dbReference>
<sequence>MAKKDALSSLILLGIGLFFLLYSRQYELGTLTAPGEAVFPMLIAVAVIVLAGWLFIVSIFKTKSQEEEKSENAAENNIRVLFLTVLVIAALLFMGTLGFFVTSFLLILLCCKLLGVTEWSKAVFIAAGAVLGAYLIFGFWLKVSFPTGLLI</sequence>
<feature type="transmembrane region" description="Helical" evidence="1">
    <location>
        <begin position="41"/>
        <end position="60"/>
    </location>
</feature>
<accession>A0A2T0ARN8</accession>
<evidence type="ECO:0000256" key="1">
    <source>
        <dbReference type="SAM" id="Phobius"/>
    </source>
</evidence>
<gene>
    <name evidence="3" type="ORF">MOHU_14400</name>
</gene>
<dbReference type="EMBL" id="PVXM01000028">
    <property type="protein sequence ID" value="PRR72511.1"/>
    <property type="molecule type" value="Genomic_DNA"/>
</dbReference>